<evidence type="ECO:0000256" key="2">
    <source>
        <dbReference type="ARBA" id="ARBA00022603"/>
    </source>
</evidence>
<dbReference type="PANTHER" id="PTHR42786:SF2">
    <property type="entry name" value="TRNA (CYTIDINE_URIDINE-2'-O-)-METHYLTRANSFERASE TRMJ"/>
    <property type="match status" value="1"/>
</dbReference>
<gene>
    <name evidence="6" type="ORF">CWE10_09760</name>
</gene>
<reference evidence="6" key="1">
    <citation type="submission" date="2017-11" db="EMBL/GenBank/DDBJ databases">
        <title>Three new genomes from thermophilic consortium.</title>
        <authorList>
            <person name="Quaggio R."/>
            <person name="Amgarten D."/>
            <person name="Setubal J.C."/>
        </authorList>
    </citation>
    <scope>NUCLEOTIDE SEQUENCE</scope>
    <source>
        <strain evidence="6">ZCTH01-B2</strain>
    </source>
</reference>
<dbReference type="GO" id="GO:0002128">
    <property type="term" value="P:tRNA nucleoside ribose methylation"/>
    <property type="evidence" value="ECO:0007669"/>
    <property type="project" value="TreeGrafter"/>
</dbReference>
<evidence type="ECO:0000313" key="6">
    <source>
        <dbReference type="EMBL" id="MBY6276484.1"/>
    </source>
</evidence>
<evidence type="ECO:0000256" key="1">
    <source>
        <dbReference type="ARBA" id="ARBA00007228"/>
    </source>
</evidence>
<dbReference type="RefSeq" id="WP_273379519.1">
    <property type="nucleotide sequence ID" value="NZ_JACSIR010000149.1"/>
</dbReference>
<comment type="caution">
    <text evidence="6">The sequence shown here is derived from an EMBL/GenBank/DDBJ whole genome shotgun (WGS) entry which is preliminary data.</text>
</comment>
<dbReference type="CDD" id="cd18093">
    <property type="entry name" value="SpoU-like_TrmJ"/>
    <property type="match status" value="1"/>
</dbReference>
<dbReference type="Pfam" id="PF00588">
    <property type="entry name" value="SpoU_methylase"/>
    <property type="match status" value="1"/>
</dbReference>
<dbReference type="EMBL" id="PIUK01000084">
    <property type="protein sequence ID" value="MBY6276484.1"/>
    <property type="molecule type" value="Genomic_DNA"/>
</dbReference>
<keyword evidence="2 6" id="KW-0489">Methyltransferase</keyword>
<organism evidence="6 7">
    <name type="scientific">Symbiobacterium thermophilum</name>
    <dbReference type="NCBI Taxonomy" id="2734"/>
    <lineage>
        <taxon>Bacteria</taxon>
        <taxon>Bacillati</taxon>
        <taxon>Bacillota</taxon>
        <taxon>Clostridia</taxon>
        <taxon>Eubacteriales</taxon>
        <taxon>Symbiobacteriaceae</taxon>
        <taxon>Symbiobacterium</taxon>
    </lineage>
</organism>
<comment type="similarity">
    <text evidence="1">Belongs to the class IV-like SAM-binding methyltransferase superfamily. RNA methyltransferase TrmH family.</text>
</comment>
<evidence type="ECO:0000256" key="4">
    <source>
        <dbReference type="ARBA" id="ARBA00022691"/>
    </source>
</evidence>
<dbReference type="Gene3D" id="3.40.1280.10">
    <property type="match status" value="1"/>
</dbReference>
<feature type="domain" description="tRNA/rRNA methyltransferase SpoU type" evidence="5">
    <location>
        <begin position="11"/>
        <end position="160"/>
    </location>
</feature>
<keyword evidence="3" id="KW-0808">Transferase</keyword>
<keyword evidence="4" id="KW-0949">S-adenosyl-L-methionine</keyword>
<proteinExistence type="inferred from homology"/>
<name>A0A953LIW0_SYMTR</name>
<protein>
    <submittedName>
        <fullName evidence="6">rRNA methyltransferase</fullName>
    </submittedName>
</protein>
<dbReference type="InterPro" id="IPR029028">
    <property type="entry name" value="Alpha/beta_knot_MTases"/>
</dbReference>
<dbReference type="PANTHER" id="PTHR42786">
    <property type="entry name" value="TRNA/RRNA METHYLTRANSFERASE"/>
    <property type="match status" value="1"/>
</dbReference>
<accession>A0A953LIW0</accession>
<dbReference type="GO" id="GO:0003723">
    <property type="term" value="F:RNA binding"/>
    <property type="evidence" value="ECO:0007669"/>
    <property type="project" value="InterPro"/>
</dbReference>
<dbReference type="SUPFAM" id="SSF75217">
    <property type="entry name" value="alpha/beta knot"/>
    <property type="match status" value="1"/>
</dbReference>
<evidence type="ECO:0000313" key="7">
    <source>
        <dbReference type="Proteomes" id="UP000732377"/>
    </source>
</evidence>
<evidence type="ECO:0000259" key="5">
    <source>
        <dbReference type="Pfam" id="PF00588"/>
    </source>
</evidence>
<dbReference type="Proteomes" id="UP000732377">
    <property type="component" value="Unassembled WGS sequence"/>
</dbReference>
<dbReference type="InterPro" id="IPR001537">
    <property type="entry name" value="SpoU_MeTrfase"/>
</dbReference>
<dbReference type="InterPro" id="IPR029026">
    <property type="entry name" value="tRNA_m1G_MTases_N"/>
</dbReference>
<dbReference type="InterPro" id="IPR004384">
    <property type="entry name" value="RNA_MeTrfase_TrmJ/LasT"/>
</dbReference>
<dbReference type="PIRSF" id="PIRSF004808">
    <property type="entry name" value="LasT"/>
    <property type="match status" value="1"/>
</dbReference>
<sequence>MPMQPSPLDRVALVLYQPQDVVNVAAIIRVMSNFGLSDLRLVEPAAFDPHRIAGIAHHTEPLIARTRRFPTLEAALADCGLTLGTTGRPRETERQVLPPRAAAPMILDQARTQRVAILFGPERDGLPNAALDLCHGVITIPTHPFNRSLNLAQAALVIAYELWMAWTQPNDGPAHRPPAAAAPPDATESLATGAEREALFAAVDELLSALYPGGSPGRRSSAAARLRALLLRAQPRPEEARALTNLLRHAARTGRRS</sequence>
<evidence type="ECO:0000256" key="3">
    <source>
        <dbReference type="ARBA" id="ARBA00022679"/>
    </source>
</evidence>
<dbReference type="AlphaFoldDB" id="A0A953LIW0"/>
<dbReference type="GO" id="GO:0005829">
    <property type="term" value="C:cytosol"/>
    <property type="evidence" value="ECO:0007669"/>
    <property type="project" value="TreeGrafter"/>
</dbReference>
<dbReference type="GO" id="GO:0008173">
    <property type="term" value="F:RNA methyltransferase activity"/>
    <property type="evidence" value="ECO:0007669"/>
    <property type="project" value="InterPro"/>
</dbReference>